<dbReference type="EMBL" id="CAMAPF010000915">
    <property type="protein sequence ID" value="CAH9120245.1"/>
    <property type="molecule type" value="Genomic_DNA"/>
</dbReference>
<evidence type="ECO:0000313" key="2">
    <source>
        <dbReference type="EMBL" id="CAH9085642.1"/>
    </source>
</evidence>
<protein>
    <recommendedName>
        <fullName evidence="6">Zinc finger GRF-type domain-containing protein</fullName>
    </recommendedName>
</protein>
<reference evidence="3" key="1">
    <citation type="submission" date="2022-07" db="EMBL/GenBank/DDBJ databases">
        <authorList>
            <person name="Macas J."/>
            <person name="Novak P."/>
            <person name="Neumann P."/>
        </authorList>
    </citation>
    <scope>NUCLEOTIDE SEQUENCE</scope>
</reference>
<evidence type="ECO:0000256" key="1">
    <source>
        <dbReference type="SAM" id="Phobius"/>
    </source>
</evidence>
<evidence type="ECO:0000313" key="4">
    <source>
        <dbReference type="EMBL" id="CAH9138379.1"/>
    </source>
</evidence>
<keyword evidence="5" id="KW-1185">Reference proteome</keyword>
<proteinExistence type="predicted"/>
<evidence type="ECO:0000313" key="5">
    <source>
        <dbReference type="Proteomes" id="UP001152523"/>
    </source>
</evidence>
<name>A0AAV0EBS0_9ASTE</name>
<comment type="caution">
    <text evidence="3">The sequence shown here is derived from an EMBL/GenBank/DDBJ whole genome shotgun (WGS) entry which is preliminary data.</text>
</comment>
<dbReference type="Proteomes" id="UP001152523">
    <property type="component" value="Unassembled WGS sequence"/>
</dbReference>
<accession>A0AAV0EBS0</accession>
<sequence length="140" mass="15557">MSSASSSPARKGRTITLDYEPAVYCYCALKAPLCVARESGRTFYGCQKWKVGCGYFVWKDSLESRYAVHGEEVNQDMFEGKSMISKLADQLSGVQGKIECLQEVVETEAKDAKKFRKVVGVAVIAVLGFLTMVYCNQLQM</sequence>
<evidence type="ECO:0008006" key="6">
    <source>
        <dbReference type="Google" id="ProtNLM"/>
    </source>
</evidence>
<dbReference type="AlphaFoldDB" id="A0AAV0EBS0"/>
<keyword evidence="1" id="KW-0812">Transmembrane</keyword>
<organism evidence="3 5">
    <name type="scientific">Cuscuta epithymum</name>
    <dbReference type="NCBI Taxonomy" id="186058"/>
    <lineage>
        <taxon>Eukaryota</taxon>
        <taxon>Viridiplantae</taxon>
        <taxon>Streptophyta</taxon>
        <taxon>Embryophyta</taxon>
        <taxon>Tracheophyta</taxon>
        <taxon>Spermatophyta</taxon>
        <taxon>Magnoliopsida</taxon>
        <taxon>eudicotyledons</taxon>
        <taxon>Gunneridae</taxon>
        <taxon>Pentapetalae</taxon>
        <taxon>asterids</taxon>
        <taxon>lamiids</taxon>
        <taxon>Solanales</taxon>
        <taxon>Convolvulaceae</taxon>
        <taxon>Cuscuteae</taxon>
        <taxon>Cuscuta</taxon>
        <taxon>Cuscuta subgen. Cuscuta</taxon>
    </lineage>
</organism>
<feature type="transmembrane region" description="Helical" evidence="1">
    <location>
        <begin position="118"/>
        <end position="139"/>
    </location>
</feature>
<dbReference type="EMBL" id="CAMAPF010000052">
    <property type="protein sequence ID" value="CAH9085642.1"/>
    <property type="molecule type" value="Genomic_DNA"/>
</dbReference>
<evidence type="ECO:0000313" key="3">
    <source>
        <dbReference type="EMBL" id="CAH9120245.1"/>
    </source>
</evidence>
<keyword evidence="1" id="KW-1133">Transmembrane helix</keyword>
<dbReference type="EMBL" id="CAMAPF010001009">
    <property type="protein sequence ID" value="CAH9138379.1"/>
    <property type="molecule type" value="Genomic_DNA"/>
</dbReference>
<keyword evidence="1" id="KW-0472">Membrane</keyword>
<gene>
    <name evidence="3" type="ORF">CEPIT_LOCUS22949</name>
    <name evidence="4" type="ORF">CEPIT_LOCUS36755</name>
    <name evidence="2" type="ORF">CEPIT_LOCUS9440</name>
</gene>